<dbReference type="InterPro" id="IPR009522">
    <property type="entry name" value="Capsid_Phlebovir/Tenuivir"/>
</dbReference>
<organism evidence="4">
    <name type="scientific">Enterobius vermicularis</name>
    <name type="common">Human pinworm</name>
    <dbReference type="NCBI Taxonomy" id="51028"/>
    <lineage>
        <taxon>Eukaryota</taxon>
        <taxon>Metazoa</taxon>
        <taxon>Ecdysozoa</taxon>
        <taxon>Nematoda</taxon>
        <taxon>Chromadorea</taxon>
        <taxon>Rhabditida</taxon>
        <taxon>Spirurina</taxon>
        <taxon>Oxyuridomorpha</taxon>
        <taxon>Oxyuroidea</taxon>
        <taxon>Oxyuridae</taxon>
        <taxon>Enterobius</taxon>
    </lineage>
</organism>
<evidence type="ECO:0000256" key="1">
    <source>
        <dbReference type="SAM" id="MobiDB-lite"/>
    </source>
</evidence>
<dbReference type="OrthoDB" id="6613640at2759"/>
<sequence length="349" mass="39555">MITKLDAKRGEAAQTLNDQLQVKYDVKKLQASVQASKTRKSPKKSLRKGAKRSAIRPEQQPARKARRESTEDQSADPEKEPPAENVCQVIISESEGAEERGELVSKGVTIISTEDAENAADIGNPSHAQNYNKQNKTSLPRFTDPEWMKHVTVWNFDNAFRLMPPTIWKEHFDLIKWVWENSDHAGFDPYVICNVVGKSKKRFTSITEDLMLILMICMERENSLAKIIQRSSKAYEATFAWRRCEVSESCRHAVAPKSGVDDFIINSVGPYVQSDYPIFMCSGTFSACIYLKLDRRAMAAIYCAHVAYHSLLTKTLNPSTGKREHKEILESVCKFMKPAMMNGWIADIQ</sequence>
<reference evidence="4" key="1">
    <citation type="submission" date="2017-02" db="UniProtKB">
        <authorList>
            <consortium name="WormBaseParasite"/>
        </authorList>
    </citation>
    <scope>IDENTIFICATION</scope>
</reference>
<protein>
    <submittedName>
        <fullName evidence="4">Dimer_Tnp_hAT domain-containing protein</fullName>
    </submittedName>
</protein>
<feature type="compositionally biased region" description="Basic residues" evidence="1">
    <location>
        <begin position="37"/>
        <end position="54"/>
    </location>
</feature>
<dbReference type="Proteomes" id="UP000274131">
    <property type="component" value="Unassembled WGS sequence"/>
</dbReference>
<gene>
    <name evidence="2" type="ORF">EVEC_LOCUS2780</name>
</gene>
<feature type="region of interest" description="Disordered" evidence="1">
    <location>
        <begin position="1"/>
        <end position="85"/>
    </location>
</feature>
<dbReference type="WBParaSite" id="EVEC_0000307201-mRNA-1">
    <property type="protein sequence ID" value="EVEC_0000307201-mRNA-1"/>
    <property type="gene ID" value="EVEC_0000307201"/>
</dbReference>
<name>A0A0N4UZL4_ENTVE</name>
<dbReference type="AlphaFoldDB" id="A0A0N4UZL4"/>
<reference evidence="2 3" key="2">
    <citation type="submission" date="2018-10" db="EMBL/GenBank/DDBJ databases">
        <authorList>
            <consortium name="Pathogen Informatics"/>
        </authorList>
    </citation>
    <scope>NUCLEOTIDE SEQUENCE [LARGE SCALE GENOMIC DNA]</scope>
</reference>
<accession>A0A0N4UZL4</accession>
<dbReference type="GO" id="GO:0003723">
    <property type="term" value="F:RNA binding"/>
    <property type="evidence" value="ECO:0007669"/>
    <property type="project" value="InterPro"/>
</dbReference>
<keyword evidence="3" id="KW-1185">Reference proteome</keyword>
<dbReference type="Pfam" id="PF05733">
    <property type="entry name" value="Tenui_N"/>
    <property type="match status" value="1"/>
</dbReference>
<feature type="compositionally biased region" description="Basic and acidic residues" evidence="1">
    <location>
        <begin position="1"/>
        <end position="11"/>
    </location>
</feature>
<evidence type="ECO:0000313" key="3">
    <source>
        <dbReference type="Proteomes" id="UP000274131"/>
    </source>
</evidence>
<evidence type="ECO:0000313" key="2">
    <source>
        <dbReference type="EMBL" id="VDD87637.1"/>
    </source>
</evidence>
<dbReference type="EMBL" id="UXUI01007448">
    <property type="protein sequence ID" value="VDD87637.1"/>
    <property type="molecule type" value="Genomic_DNA"/>
</dbReference>
<evidence type="ECO:0000313" key="4">
    <source>
        <dbReference type="WBParaSite" id="EVEC_0000307201-mRNA-1"/>
    </source>
</evidence>
<proteinExistence type="predicted"/>